<reference evidence="10" key="1">
    <citation type="submission" date="2016-10" db="EMBL/GenBank/DDBJ databases">
        <authorList>
            <person name="Varghese N."/>
            <person name="Submissions S."/>
        </authorList>
    </citation>
    <scope>NUCLEOTIDE SEQUENCE [LARGE SCALE GENOMIC DNA]</scope>
    <source>
        <strain evidence="10">CGMCC 1.11014</strain>
    </source>
</reference>
<feature type="transmembrane region" description="Helical" evidence="6">
    <location>
        <begin position="391"/>
        <end position="412"/>
    </location>
</feature>
<feature type="transmembrane region" description="Helical" evidence="6">
    <location>
        <begin position="72"/>
        <end position="93"/>
    </location>
</feature>
<feature type="transmembrane region" description="Helical" evidence="6">
    <location>
        <begin position="99"/>
        <end position="120"/>
    </location>
</feature>
<keyword evidence="3 6" id="KW-1133">Transmembrane helix</keyword>
<dbReference type="GO" id="GO:0016020">
    <property type="term" value="C:membrane"/>
    <property type="evidence" value="ECO:0007669"/>
    <property type="project" value="UniProtKB-SubCell"/>
</dbReference>
<dbReference type="RefSeq" id="WP_143133165.1">
    <property type="nucleotide sequence ID" value="NZ_FPBO01000014.1"/>
</dbReference>
<protein>
    <submittedName>
        <fullName evidence="9">Protein glycosylation ligase</fullName>
    </submittedName>
</protein>
<proteinExistence type="predicted"/>
<dbReference type="EMBL" id="FPBO01000014">
    <property type="protein sequence ID" value="SFU90994.1"/>
    <property type="molecule type" value="Genomic_DNA"/>
</dbReference>
<feature type="transmembrane region" description="Helical" evidence="6">
    <location>
        <begin position="424"/>
        <end position="448"/>
    </location>
</feature>
<evidence type="ECO:0000256" key="4">
    <source>
        <dbReference type="ARBA" id="ARBA00023136"/>
    </source>
</evidence>
<name>A0A1I7K0P5_9BURK</name>
<feature type="domain" description="O-antigen ligase-related" evidence="7">
    <location>
        <begin position="219"/>
        <end position="403"/>
    </location>
</feature>
<dbReference type="Proteomes" id="UP000199391">
    <property type="component" value="Unassembled WGS sequence"/>
</dbReference>
<evidence type="ECO:0000256" key="1">
    <source>
        <dbReference type="ARBA" id="ARBA00004141"/>
    </source>
</evidence>
<keyword evidence="10" id="KW-1185">Reference proteome</keyword>
<evidence type="ECO:0000256" key="2">
    <source>
        <dbReference type="ARBA" id="ARBA00022692"/>
    </source>
</evidence>
<keyword evidence="4 6" id="KW-0472">Membrane</keyword>
<dbReference type="InterPro" id="IPR021797">
    <property type="entry name" value="Wzy_C_2"/>
</dbReference>
<organism evidence="9 10">
    <name type="scientific">Pseudoduganella namucuonensis</name>
    <dbReference type="NCBI Taxonomy" id="1035707"/>
    <lineage>
        <taxon>Bacteria</taxon>
        <taxon>Pseudomonadati</taxon>
        <taxon>Pseudomonadota</taxon>
        <taxon>Betaproteobacteria</taxon>
        <taxon>Burkholderiales</taxon>
        <taxon>Oxalobacteraceae</taxon>
        <taxon>Telluria group</taxon>
        <taxon>Pseudoduganella</taxon>
    </lineage>
</organism>
<evidence type="ECO:0000256" key="6">
    <source>
        <dbReference type="SAM" id="Phobius"/>
    </source>
</evidence>
<comment type="subcellular location">
    <subcellularLocation>
        <location evidence="1">Membrane</location>
        <topology evidence="1">Multi-pass membrane protein</topology>
    </subcellularLocation>
</comment>
<feature type="compositionally biased region" description="Gly residues" evidence="5">
    <location>
        <begin position="262"/>
        <end position="280"/>
    </location>
</feature>
<evidence type="ECO:0000259" key="8">
    <source>
        <dbReference type="Pfam" id="PF11846"/>
    </source>
</evidence>
<evidence type="ECO:0000313" key="9">
    <source>
        <dbReference type="EMBL" id="SFU90994.1"/>
    </source>
</evidence>
<sequence length="635" mass="66276">MATPAAPPMAAAAPPRAGDRLACFCLGLMLSLPFLQPFHTLPLTSFHAEWLAMLLGLLSMAPLLARPASAPLYLPGIACAPAALLPVVLLQLAAGMFAYAASAILLMLYLLWCMGLMLAGRSLAASMGLPALMARLAWAVLGGGLAGAVFGLLQYLQWWPVFGGLINPPAAVDLYGVFGNLAQQNHFADHIALAIAAAGYLALTGRLAPRWLCACGAPLLAALALSGSRSGVLYLSWLLLAALVLVPRAGLVDAPGGGAGGGPDACPEGGAGGESRGGSDGWPVCADDGRRGAQGVRRVLRWMAVGLLALSVALVVAAQLTPLGAQLSRLASPEGALGPRLYLWGHALRMFTGHPWLGVGFDAFAHQLETQLTGPAPYGIDQYAHNLPLQLMAVSGLAGLLAVLAPLAMLARRLWRAAYNPERLFAWGVLGILLIHSMLEQPLFYAHFLGVAALFAGAADPSGRALRMGTWTTALGALALTLLLALLLKTAGEYRQVETHFHGAGQGAAADPAQQAEQLRSLRARSLLAPLSELIAPELFVPADAPAAAKRALNERLLRFAPTADVAFRHAALLAEEGRMEAAQGQFRRAAYAYPDSAGAYLGRFQAMAATDPATYGALAAFGERLLVAIVQQKK</sequence>
<feature type="domain" description="Virulence factor membrane-bound polymerase C-terminal" evidence="8">
    <location>
        <begin position="425"/>
        <end position="598"/>
    </location>
</feature>
<dbReference type="PANTHER" id="PTHR37422">
    <property type="entry name" value="TEICHURONIC ACID BIOSYNTHESIS PROTEIN TUAE"/>
    <property type="match status" value="1"/>
</dbReference>
<dbReference type="AlphaFoldDB" id="A0A1I7K0P5"/>
<keyword evidence="2 6" id="KW-0812">Transmembrane</keyword>
<dbReference type="OrthoDB" id="9797795at2"/>
<evidence type="ECO:0000259" key="7">
    <source>
        <dbReference type="Pfam" id="PF04932"/>
    </source>
</evidence>
<dbReference type="GO" id="GO:0016874">
    <property type="term" value="F:ligase activity"/>
    <property type="evidence" value="ECO:0007669"/>
    <property type="project" value="UniProtKB-KW"/>
</dbReference>
<evidence type="ECO:0000256" key="5">
    <source>
        <dbReference type="SAM" id="MobiDB-lite"/>
    </source>
</evidence>
<feature type="region of interest" description="Disordered" evidence="5">
    <location>
        <begin position="262"/>
        <end position="283"/>
    </location>
</feature>
<dbReference type="PANTHER" id="PTHR37422:SF21">
    <property type="entry name" value="EXOQ-LIKE PROTEIN"/>
    <property type="match status" value="1"/>
</dbReference>
<evidence type="ECO:0000256" key="3">
    <source>
        <dbReference type="ARBA" id="ARBA00022989"/>
    </source>
</evidence>
<accession>A0A1I7K0P5</accession>
<dbReference type="Pfam" id="PF11846">
    <property type="entry name" value="Wzy_C_2"/>
    <property type="match status" value="1"/>
</dbReference>
<feature type="transmembrane region" description="Helical" evidence="6">
    <location>
        <begin position="468"/>
        <end position="488"/>
    </location>
</feature>
<gene>
    <name evidence="9" type="ORF">SAMN05216552_101450</name>
</gene>
<feature type="transmembrane region" description="Helical" evidence="6">
    <location>
        <begin position="132"/>
        <end position="156"/>
    </location>
</feature>
<dbReference type="InterPro" id="IPR007016">
    <property type="entry name" value="O-antigen_ligase-rel_domated"/>
</dbReference>
<keyword evidence="9" id="KW-0436">Ligase</keyword>
<dbReference type="STRING" id="1035707.SAMN05216552_101450"/>
<evidence type="ECO:0000313" key="10">
    <source>
        <dbReference type="Proteomes" id="UP000199391"/>
    </source>
</evidence>
<dbReference type="InterPro" id="IPR051533">
    <property type="entry name" value="WaaL-like"/>
</dbReference>
<feature type="transmembrane region" description="Helical" evidence="6">
    <location>
        <begin position="299"/>
        <end position="320"/>
    </location>
</feature>
<dbReference type="Pfam" id="PF04932">
    <property type="entry name" value="Wzy_C"/>
    <property type="match status" value="1"/>
</dbReference>